<dbReference type="KEGG" id="aeh:Mlg_1215"/>
<keyword evidence="8" id="KW-0862">Zinc</keyword>
<comment type="catalytic activity">
    <reaction evidence="7 8">
        <text>7-aminomethyl-7-carbaguanine + guanosine(34) in tRNA = 7-aminomethyl-7-carbaguanosine(34) in tRNA + guanine</text>
        <dbReference type="Rhea" id="RHEA:24104"/>
        <dbReference type="Rhea" id="RHEA-COMP:10341"/>
        <dbReference type="Rhea" id="RHEA-COMP:10342"/>
        <dbReference type="ChEBI" id="CHEBI:16235"/>
        <dbReference type="ChEBI" id="CHEBI:58703"/>
        <dbReference type="ChEBI" id="CHEBI:74269"/>
        <dbReference type="ChEBI" id="CHEBI:82833"/>
        <dbReference type="EC" id="2.4.2.29"/>
    </reaction>
</comment>
<dbReference type="GO" id="GO:0046872">
    <property type="term" value="F:metal ion binding"/>
    <property type="evidence" value="ECO:0007669"/>
    <property type="project" value="UniProtKB-KW"/>
</dbReference>
<dbReference type="InterPro" id="IPR004803">
    <property type="entry name" value="TGT"/>
</dbReference>
<comment type="function">
    <text evidence="8">Catalyzes the base-exchange of a guanine (G) residue with the queuine precursor 7-aminomethyl-7-deazaguanine (PreQ1) at position 34 (anticodon wobble position) in tRNAs with GU(N) anticodons (tRNA-Asp, -Asn, -His and -Tyr). Catalysis occurs through a double-displacement mechanism. The nucleophile active site attacks the C1' of nucleotide 34 to detach the guanine base from the RNA, forming a covalent enzyme-RNA intermediate. The proton acceptor active site deprotonates the incoming PreQ1, allowing a nucleophilic attack on the C1' of the ribose to form the product. After dissociation, two additional enzymatic reactions on the tRNA convert PreQ1 to queuine (Q), resulting in the hypermodified nucleoside queuosine (7-(((4,5-cis-dihydroxy-2-cyclopenten-1-yl)amino)methyl)-7-deazaguanosine).</text>
</comment>
<feature type="region of interest" description="RNA binding; important for wobble base 34 recognition" evidence="8">
    <location>
        <begin position="277"/>
        <end position="281"/>
    </location>
</feature>
<feature type="binding site" evidence="8">
    <location>
        <position position="315"/>
    </location>
    <ligand>
        <name>Zn(2+)</name>
        <dbReference type="ChEBI" id="CHEBI:29105"/>
    </ligand>
</feature>
<sequence>MSDQPPIAERLDFALIAEDGLARRGRVTLPRGEIDTPAFMPVGTYGTVKAMTPEELQAMGAQIILGNTFHLWLRPGTGIIREHGDLHDFCHWQGPILTDSGGFQVFSLGELRKITEDGVHFRSPVDGSKVFMGPEESMAVQRELGSDIVMIFDECTPYPADLATARRSMELSLRWAARSKQAHGDNPAALFGIVQGGMYPELRRQSLEGLQAIGFDGYAIGGLSVGEPHEERVAVLDSLALQLPQDRPRYLMGVGKPEDIVEAVRRGVDMFDCVIPTRNARTGFLYTHEGLIRLRNARHARDTGPLDPHCDCYTCRHYSRAYLRHLDKCNEILGARLNTIHNLHYYQTLMRGLREAIAEGRLGAFMETFYALRGQAVPPAPAVPR</sequence>
<keyword evidence="3 8" id="KW-0808">Transferase</keyword>
<dbReference type="InterPro" id="IPR050076">
    <property type="entry name" value="ArchSynthase1/Queuine_TRR"/>
</dbReference>
<evidence type="ECO:0000256" key="3">
    <source>
        <dbReference type="ARBA" id="ARBA00022679"/>
    </source>
</evidence>
<feature type="active site" description="Nucleophile" evidence="8">
    <location>
        <position position="272"/>
    </location>
</feature>
<dbReference type="HOGENOM" id="CLU_022060_0_1_6"/>
<dbReference type="SUPFAM" id="SSF51713">
    <property type="entry name" value="tRNA-guanine transglycosylase"/>
    <property type="match status" value="1"/>
</dbReference>
<comment type="cofactor">
    <cofactor evidence="8">
        <name>Zn(2+)</name>
        <dbReference type="ChEBI" id="CHEBI:29105"/>
    </cofactor>
    <text evidence="8">Binds 1 zinc ion per subunit.</text>
</comment>
<dbReference type="InterPro" id="IPR036511">
    <property type="entry name" value="TGT-like_sf"/>
</dbReference>
<dbReference type="PANTHER" id="PTHR46499:SF1">
    <property type="entry name" value="QUEUINE TRNA-RIBOSYLTRANSFERASE"/>
    <property type="match status" value="1"/>
</dbReference>
<comment type="subunit">
    <text evidence="8">Homodimer. Within each dimer, one monomer is responsible for RNA recognition and catalysis, while the other monomer binds to the replacement base PreQ1.</text>
</comment>
<dbReference type="HAMAP" id="MF_00168">
    <property type="entry name" value="Q_tRNA_Tgt"/>
    <property type="match status" value="1"/>
</dbReference>
<keyword evidence="4 8" id="KW-0819">tRNA processing</keyword>
<dbReference type="NCBIfam" id="TIGR00449">
    <property type="entry name" value="tgt_general"/>
    <property type="match status" value="1"/>
</dbReference>
<feature type="binding site" evidence="8">
    <location>
        <position position="310"/>
    </location>
    <ligand>
        <name>Zn(2+)</name>
        <dbReference type="ChEBI" id="CHEBI:29105"/>
    </ligand>
</feature>
<evidence type="ECO:0000256" key="4">
    <source>
        <dbReference type="ARBA" id="ARBA00022694"/>
    </source>
</evidence>
<evidence type="ECO:0000256" key="1">
    <source>
        <dbReference type="ARBA" id="ARBA00004691"/>
    </source>
</evidence>
<proteinExistence type="inferred from homology"/>
<feature type="binding site" evidence="8">
    <location>
        <position position="341"/>
    </location>
    <ligand>
        <name>Zn(2+)</name>
        <dbReference type="ChEBI" id="CHEBI:29105"/>
    </ligand>
</feature>
<evidence type="ECO:0000256" key="8">
    <source>
        <dbReference type="HAMAP-Rule" id="MF_00168"/>
    </source>
</evidence>
<evidence type="ECO:0000256" key="7">
    <source>
        <dbReference type="ARBA" id="ARBA00050112"/>
    </source>
</evidence>
<evidence type="ECO:0000313" key="11">
    <source>
        <dbReference type="Proteomes" id="UP000001962"/>
    </source>
</evidence>
<accession>Q0A9C3</accession>
<dbReference type="Gene3D" id="3.20.20.105">
    <property type="entry name" value="Queuine tRNA-ribosyltransferase-like"/>
    <property type="match status" value="1"/>
</dbReference>
<evidence type="ECO:0000256" key="2">
    <source>
        <dbReference type="ARBA" id="ARBA00022676"/>
    </source>
</evidence>
<evidence type="ECO:0000313" key="10">
    <source>
        <dbReference type="EMBL" id="ABI56564.1"/>
    </source>
</evidence>
<feature type="active site" description="Proton acceptor" evidence="8">
    <location>
        <position position="99"/>
    </location>
</feature>
<feature type="domain" description="tRNA-guanine(15) transglycosylase-like" evidence="9">
    <location>
        <begin position="20"/>
        <end position="372"/>
    </location>
</feature>
<dbReference type="RefSeq" id="WP_011628959.1">
    <property type="nucleotide sequence ID" value="NC_008340.1"/>
</dbReference>
<dbReference type="PANTHER" id="PTHR46499">
    <property type="entry name" value="QUEUINE TRNA-RIBOSYLTRANSFERASE"/>
    <property type="match status" value="1"/>
</dbReference>
<gene>
    <name evidence="8" type="primary">tgt</name>
    <name evidence="10" type="ordered locus">Mlg_1215</name>
</gene>
<evidence type="ECO:0000259" key="9">
    <source>
        <dbReference type="Pfam" id="PF01702"/>
    </source>
</evidence>
<evidence type="ECO:0000256" key="5">
    <source>
        <dbReference type="ARBA" id="ARBA00022723"/>
    </source>
</evidence>
<feature type="binding site" evidence="8">
    <location>
        <position position="312"/>
    </location>
    <ligand>
        <name>Zn(2+)</name>
        <dbReference type="ChEBI" id="CHEBI:29105"/>
    </ligand>
</feature>
<dbReference type="AlphaFoldDB" id="Q0A9C3"/>
<dbReference type="GO" id="GO:0008479">
    <property type="term" value="F:tRNA-guanosine(34) queuine transglycosylase activity"/>
    <property type="evidence" value="ECO:0007669"/>
    <property type="project" value="UniProtKB-UniRule"/>
</dbReference>
<dbReference type="eggNOG" id="COG0343">
    <property type="taxonomic scope" value="Bacteria"/>
</dbReference>
<protein>
    <recommendedName>
        <fullName evidence="8">Queuine tRNA-ribosyltransferase</fullName>
        <ecNumber evidence="8">2.4.2.29</ecNumber>
    </recommendedName>
    <alternativeName>
        <fullName evidence="8">Guanine insertion enzyme</fullName>
    </alternativeName>
    <alternativeName>
        <fullName evidence="8">tRNA-guanine transglycosylase</fullName>
    </alternativeName>
</protein>
<name>Q0A9C3_ALKEH</name>
<dbReference type="UniPathway" id="UPA00392"/>
<feature type="binding site" evidence="8">
    <location>
        <position position="222"/>
    </location>
    <ligand>
        <name>substrate</name>
    </ligand>
</feature>
<keyword evidence="6 8" id="KW-0671">Queuosine biosynthesis</keyword>
<dbReference type="Pfam" id="PF01702">
    <property type="entry name" value="TGT"/>
    <property type="match status" value="1"/>
</dbReference>
<evidence type="ECO:0000256" key="6">
    <source>
        <dbReference type="ARBA" id="ARBA00022785"/>
    </source>
</evidence>
<dbReference type="EMBL" id="CP000453">
    <property type="protein sequence ID" value="ABI56564.1"/>
    <property type="molecule type" value="Genomic_DNA"/>
</dbReference>
<comment type="similarity">
    <text evidence="8">Belongs to the queuine tRNA-ribosyltransferase family.</text>
</comment>
<dbReference type="FunFam" id="3.20.20.105:FF:000001">
    <property type="entry name" value="Queuine tRNA-ribosyltransferase"/>
    <property type="match status" value="1"/>
</dbReference>
<dbReference type="EC" id="2.4.2.29" evidence="8"/>
<keyword evidence="11" id="KW-1185">Reference proteome</keyword>
<keyword evidence="5 8" id="KW-0479">Metal-binding</keyword>
<feature type="binding site" evidence="8">
    <location>
        <begin position="99"/>
        <end position="103"/>
    </location>
    <ligand>
        <name>substrate</name>
    </ligand>
</feature>
<keyword evidence="2 8" id="KW-0328">Glycosyltransferase</keyword>
<dbReference type="Proteomes" id="UP000001962">
    <property type="component" value="Chromosome"/>
</dbReference>
<dbReference type="GO" id="GO:0005829">
    <property type="term" value="C:cytosol"/>
    <property type="evidence" value="ECO:0007669"/>
    <property type="project" value="TreeGrafter"/>
</dbReference>
<feature type="binding site" evidence="8">
    <location>
        <position position="195"/>
    </location>
    <ligand>
        <name>substrate</name>
    </ligand>
</feature>
<organism evidence="10 11">
    <name type="scientific">Alkalilimnicola ehrlichii (strain ATCC BAA-1101 / DSM 17681 / MLHE-1)</name>
    <dbReference type="NCBI Taxonomy" id="187272"/>
    <lineage>
        <taxon>Bacteria</taxon>
        <taxon>Pseudomonadati</taxon>
        <taxon>Pseudomonadota</taxon>
        <taxon>Gammaproteobacteria</taxon>
        <taxon>Chromatiales</taxon>
        <taxon>Ectothiorhodospiraceae</taxon>
        <taxon>Alkalilimnicola</taxon>
    </lineage>
</organism>
<comment type="pathway">
    <text evidence="1 8">tRNA modification; tRNA-queuosine biosynthesis.</text>
</comment>
<dbReference type="GO" id="GO:0008616">
    <property type="term" value="P:tRNA queuosine(34) biosynthetic process"/>
    <property type="evidence" value="ECO:0007669"/>
    <property type="project" value="UniProtKB-UniRule"/>
</dbReference>
<feature type="binding site" evidence="8">
    <location>
        <position position="153"/>
    </location>
    <ligand>
        <name>substrate</name>
    </ligand>
</feature>
<dbReference type="NCBIfam" id="TIGR00430">
    <property type="entry name" value="Q_tRNA_tgt"/>
    <property type="match status" value="1"/>
</dbReference>
<feature type="region of interest" description="RNA binding" evidence="8">
    <location>
        <begin position="253"/>
        <end position="259"/>
    </location>
</feature>
<dbReference type="InterPro" id="IPR002616">
    <property type="entry name" value="tRNA_ribo_trans-like"/>
</dbReference>
<reference evidence="11" key="1">
    <citation type="submission" date="2006-08" db="EMBL/GenBank/DDBJ databases">
        <title>Complete sequence of Alkalilimnicola ehrilichei MLHE-1.</title>
        <authorList>
            <person name="Copeland A."/>
            <person name="Lucas S."/>
            <person name="Lapidus A."/>
            <person name="Barry K."/>
            <person name="Detter J.C."/>
            <person name="Glavina del Rio T."/>
            <person name="Hammon N."/>
            <person name="Israni S."/>
            <person name="Dalin E."/>
            <person name="Tice H."/>
            <person name="Pitluck S."/>
            <person name="Sims D."/>
            <person name="Brettin T."/>
            <person name="Bruce D."/>
            <person name="Han C."/>
            <person name="Tapia R."/>
            <person name="Gilna P."/>
            <person name="Schmutz J."/>
            <person name="Larimer F."/>
            <person name="Land M."/>
            <person name="Hauser L."/>
            <person name="Kyrpides N."/>
            <person name="Mikhailova N."/>
            <person name="Oremland R.S."/>
            <person name="Hoeft S.E."/>
            <person name="Switzer-Blum J."/>
            <person name="Kulp T."/>
            <person name="King G."/>
            <person name="Tabita R."/>
            <person name="Witte B."/>
            <person name="Santini J.M."/>
            <person name="Basu P."/>
            <person name="Hollibaugh J.T."/>
            <person name="Xie G."/>
            <person name="Stolz J.F."/>
            <person name="Richardson P."/>
        </authorList>
    </citation>
    <scope>NUCLEOTIDE SEQUENCE [LARGE SCALE GENOMIC DNA]</scope>
    <source>
        <strain evidence="11">ATCC BAA-1101 / DSM 17681 / MLHE-1</strain>
    </source>
</reference>